<keyword evidence="5" id="KW-1185">Reference proteome</keyword>
<dbReference type="Proteomes" id="UP001363151">
    <property type="component" value="Unassembled WGS sequence"/>
</dbReference>
<dbReference type="InterPro" id="IPR050316">
    <property type="entry name" value="Tyrosinase/Hemocyanin"/>
</dbReference>
<feature type="compositionally biased region" description="Low complexity" evidence="2">
    <location>
        <begin position="718"/>
        <end position="727"/>
    </location>
</feature>
<accession>A0ABR1G1D4</accession>
<proteinExistence type="predicted"/>
<dbReference type="EMBL" id="JBBJCI010000143">
    <property type="protein sequence ID" value="KAK7242429.1"/>
    <property type="molecule type" value="Genomic_DNA"/>
</dbReference>
<name>A0ABR1G1D4_AURAN</name>
<evidence type="ECO:0000259" key="3">
    <source>
        <dbReference type="Pfam" id="PF00264"/>
    </source>
</evidence>
<evidence type="ECO:0000256" key="1">
    <source>
        <dbReference type="ARBA" id="ARBA00022723"/>
    </source>
</evidence>
<reference evidence="4 5" key="1">
    <citation type="submission" date="2024-03" db="EMBL/GenBank/DDBJ databases">
        <title>Aureococcus anophagefferens CCMP1851 and Kratosvirus quantuckense: Draft genome of a second virus-susceptible host strain in the model system.</title>
        <authorList>
            <person name="Chase E."/>
            <person name="Truchon A.R."/>
            <person name="Schepens W."/>
            <person name="Wilhelm S.W."/>
        </authorList>
    </citation>
    <scope>NUCLEOTIDE SEQUENCE [LARGE SCALE GENOMIC DNA]</scope>
    <source>
        <strain evidence="4 5">CCMP1851</strain>
    </source>
</reference>
<dbReference type="PANTHER" id="PTHR11474">
    <property type="entry name" value="TYROSINASE FAMILY MEMBER"/>
    <property type="match status" value="1"/>
</dbReference>
<feature type="region of interest" description="Disordered" evidence="2">
    <location>
        <begin position="1"/>
        <end position="20"/>
    </location>
</feature>
<organism evidence="4 5">
    <name type="scientific">Aureococcus anophagefferens</name>
    <name type="common">Harmful bloom alga</name>
    <dbReference type="NCBI Taxonomy" id="44056"/>
    <lineage>
        <taxon>Eukaryota</taxon>
        <taxon>Sar</taxon>
        <taxon>Stramenopiles</taxon>
        <taxon>Ochrophyta</taxon>
        <taxon>Pelagophyceae</taxon>
        <taxon>Pelagomonadales</taxon>
        <taxon>Pelagomonadaceae</taxon>
        <taxon>Aureococcus</taxon>
    </lineage>
</organism>
<dbReference type="Gene3D" id="1.10.1280.10">
    <property type="entry name" value="Di-copper center containing domain from catechol oxidase"/>
    <property type="match status" value="1"/>
</dbReference>
<gene>
    <name evidence="4" type="primary">RCC2</name>
    <name evidence="4" type="ORF">SO694_00159027</name>
</gene>
<feature type="region of interest" description="Disordered" evidence="2">
    <location>
        <begin position="674"/>
        <end position="771"/>
    </location>
</feature>
<feature type="compositionally biased region" description="Low complexity" evidence="2">
    <location>
        <begin position="736"/>
        <end position="756"/>
    </location>
</feature>
<feature type="domain" description="Tyrosinase copper-binding" evidence="3">
    <location>
        <begin position="222"/>
        <end position="407"/>
    </location>
</feature>
<evidence type="ECO:0000313" key="5">
    <source>
        <dbReference type="Proteomes" id="UP001363151"/>
    </source>
</evidence>
<dbReference type="SUPFAM" id="SSF48056">
    <property type="entry name" value="Di-copper centre-containing domain"/>
    <property type="match status" value="1"/>
</dbReference>
<evidence type="ECO:0000256" key="2">
    <source>
        <dbReference type="SAM" id="MobiDB-lite"/>
    </source>
</evidence>
<dbReference type="InterPro" id="IPR002227">
    <property type="entry name" value="Tyrosinase_Cu-bd"/>
</dbReference>
<comment type="caution">
    <text evidence="4">The sequence shown here is derived from an EMBL/GenBank/DDBJ whole genome shotgun (WGS) entry which is preliminary data.</text>
</comment>
<dbReference type="Pfam" id="PF00264">
    <property type="entry name" value="Tyrosinase"/>
    <property type="match status" value="1"/>
</dbReference>
<keyword evidence="1" id="KW-0479">Metal-binding</keyword>
<protein>
    <submittedName>
        <fullName evidence="4">Regulator of chromosome condensation</fullName>
    </submittedName>
</protein>
<dbReference type="InterPro" id="IPR008922">
    <property type="entry name" value="Di-copper_centre_dom_sf"/>
</dbReference>
<sequence length="792" mass="86169">MAGERSSLTGGEAPAAPPRSSRRLQVVVGLGLGAAGAVAALRRGSPGATPPALASSAAAARPLYLPASAYGLATASAYETSLGIPIGDGLYEYENLVEMHQWTTLALSADVDLDASAWAGVHWSVPGTTGDEGPTPKGQTLTVKFDVAGVHAVVIRDSAFDAVQGTNLSAFTVTAKYVRRELRDLTAADRNAYFSALHTLYATSQDAGELRYGPDFKSAAWFVRMHLYGAAQRDCDHWHDDAGFLTHHVGVTMLMERSLQAVDASVCSHYWDYTIDAERAYGNATYVYTESELFDPDWFGPAVPHHPDHVVDEGRWAYTPVLADARAFSNITNPWGLLRSPWNTNPVPYLMRYNKVLGVYRADNFLPRCSEFQKLLLLGYNSVGKLFSELNGALHGSVHIMLGGSWDFDLATLKASGDYDDSDWRSDQMLLGSKFLWRQGLLDCPKECSNLVDPGDCTCSCGKRIPNSLNGSEHDARLFLEHSGVQTVITDAMVHKARDALGGYAAIVDALCHVGHPGEMFTSAAPQDPIFWPLHGLAERYVQLIRTWARNDTFTLVEDWDYDHTTGVLSDTQLVCDWSAVGDSLKLPECRTDTCEGHRENDTLPFEWPIAETTPGAQRYYTNAEFYELMAPWDRRVPYVYDKLETWPACQGANLVNNNAVTDSDPIPTRQPVYLGHEPTHSPTATLEPTPATPYPTHKPTHQAEGRFASQSDDAPGDDVQNAVAPADADDDDATRTNATTATDAAAPTPRPTRQPSVTPDPAAAARAMGREATPAALAAILEAYGLDGDEF</sequence>
<evidence type="ECO:0000313" key="4">
    <source>
        <dbReference type="EMBL" id="KAK7242429.1"/>
    </source>
</evidence>